<evidence type="ECO:0000313" key="2">
    <source>
        <dbReference type="EMBL" id="KAF7509768.1"/>
    </source>
</evidence>
<feature type="region of interest" description="Disordered" evidence="1">
    <location>
        <begin position="1"/>
        <end position="89"/>
    </location>
</feature>
<organism evidence="2 3">
    <name type="scientific">Endocarpon pusillum</name>
    <dbReference type="NCBI Taxonomy" id="364733"/>
    <lineage>
        <taxon>Eukaryota</taxon>
        <taxon>Fungi</taxon>
        <taxon>Dikarya</taxon>
        <taxon>Ascomycota</taxon>
        <taxon>Pezizomycotina</taxon>
        <taxon>Eurotiomycetes</taxon>
        <taxon>Chaetothyriomycetidae</taxon>
        <taxon>Verrucariales</taxon>
        <taxon>Verrucariaceae</taxon>
        <taxon>Endocarpon</taxon>
    </lineage>
</organism>
<gene>
    <name evidence="2" type="ORF">GJ744_007463</name>
</gene>
<dbReference type="PANTHER" id="PTHR28527">
    <property type="entry name" value="MATING-TYPE SWITCHING PROTEIN SWI2-RELATED"/>
    <property type="match status" value="1"/>
</dbReference>
<feature type="compositionally biased region" description="Basic and acidic residues" evidence="1">
    <location>
        <begin position="193"/>
        <end position="217"/>
    </location>
</feature>
<protein>
    <recommendedName>
        <fullName evidence="4">DNA repair protein Dds20/Mei5</fullName>
    </recommendedName>
</protein>
<accession>A0A8H7AIN0</accession>
<reference evidence="2" key="1">
    <citation type="submission" date="2020-02" db="EMBL/GenBank/DDBJ databases">
        <authorList>
            <person name="Palmer J.M."/>
        </authorList>
    </citation>
    <scope>NUCLEOTIDE SEQUENCE</scope>
    <source>
        <strain evidence="2">EPUS1.4</strain>
        <tissue evidence="2">Thallus</tissue>
    </source>
</reference>
<evidence type="ECO:0000256" key="1">
    <source>
        <dbReference type="SAM" id="MobiDB-lite"/>
    </source>
</evidence>
<dbReference type="OrthoDB" id="27934at2759"/>
<evidence type="ECO:0000313" key="3">
    <source>
        <dbReference type="Proteomes" id="UP000606974"/>
    </source>
</evidence>
<dbReference type="AlphaFoldDB" id="A0A8H7AIN0"/>
<comment type="caution">
    <text evidence="2">The sequence shown here is derived from an EMBL/GenBank/DDBJ whole genome shotgun (WGS) entry which is preliminary data.</text>
</comment>
<feature type="compositionally biased region" description="Polar residues" evidence="1">
    <location>
        <begin position="72"/>
        <end position="85"/>
    </location>
</feature>
<proteinExistence type="predicted"/>
<evidence type="ECO:0008006" key="4">
    <source>
        <dbReference type="Google" id="ProtNLM"/>
    </source>
</evidence>
<dbReference type="EMBL" id="JAACFV010000037">
    <property type="protein sequence ID" value="KAF7509768.1"/>
    <property type="molecule type" value="Genomic_DNA"/>
</dbReference>
<dbReference type="PANTHER" id="PTHR28527:SF1">
    <property type="entry name" value="SWI5-DEPENDENT RECOMBINATION DNA REPAIR PROTEIN 1"/>
    <property type="match status" value="1"/>
</dbReference>
<dbReference type="Proteomes" id="UP000606974">
    <property type="component" value="Unassembled WGS sequence"/>
</dbReference>
<feature type="region of interest" description="Disordered" evidence="1">
    <location>
        <begin position="193"/>
        <end position="226"/>
    </location>
</feature>
<dbReference type="Gene3D" id="6.10.140.1020">
    <property type="match status" value="1"/>
</dbReference>
<keyword evidence="3" id="KW-1185">Reference proteome</keyword>
<name>A0A8H7AIN0_9EURO</name>
<sequence>MTILSYSTKRRRLNDGASALSKPFKSPLKAATQLSEDGERDADKAVDTNNGQEQKKDLTATIHSSHLDAHPTTASTGKSTPTAPSTDHLKEDSNLHVLEKQHSDLLFQLNRLGRSLDTAQQALKIASSSTDTELETVITKWKLASREAAEEVFRGAKDRVNGMGGVGAWRERSRKKPEGWDDENSQANLRYMSDEQREEMEMRKDEWETERRKYGSEKEEEAVENEDDSFTMDMMLESLNIELDVIGYDKNNQRCGVNIPYGYLYTYHLFNPFTLCWYILQSVVALRPISASCARK</sequence>
<dbReference type="GO" id="GO:0006310">
    <property type="term" value="P:DNA recombination"/>
    <property type="evidence" value="ECO:0007669"/>
    <property type="project" value="TreeGrafter"/>
</dbReference>